<feature type="domain" description="Oxidoreductase-like" evidence="2">
    <location>
        <begin position="114"/>
        <end position="151"/>
    </location>
</feature>
<proteinExistence type="predicted"/>
<reference evidence="3" key="1">
    <citation type="journal article" date="2021" name="Nat. Commun.">
        <title>Genomic analyses provide insights into spinach domestication and the genetic basis of agronomic traits.</title>
        <authorList>
            <person name="Cai X."/>
            <person name="Sun X."/>
            <person name="Xu C."/>
            <person name="Sun H."/>
            <person name="Wang X."/>
            <person name="Ge C."/>
            <person name="Zhang Z."/>
            <person name="Wang Q."/>
            <person name="Fei Z."/>
            <person name="Jiao C."/>
            <person name="Wang Q."/>
        </authorList>
    </citation>
    <scope>NUCLEOTIDE SEQUENCE [LARGE SCALE GENOMIC DNA]</scope>
    <source>
        <strain evidence="3">cv. Varoflay</strain>
    </source>
</reference>
<dbReference type="Proteomes" id="UP000813463">
    <property type="component" value="Chromosome 3"/>
</dbReference>
<feature type="compositionally biased region" description="Basic and acidic residues" evidence="1">
    <location>
        <begin position="102"/>
        <end position="123"/>
    </location>
</feature>
<dbReference type="PANTHER" id="PTHR21193">
    <property type="entry name" value="OXIDOREDUCTASE-LIKE DOMAIN-CONTAINING PROTEIN 1"/>
    <property type="match status" value="1"/>
</dbReference>
<dbReference type="InterPro" id="IPR039251">
    <property type="entry name" value="OXLD1"/>
</dbReference>
<evidence type="ECO:0000313" key="4">
    <source>
        <dbReference type="RefSeq" id="XP_056696988.1"/>
    </source>
</evidence>
<dbReference type="PANTHER" id="PTHR21193:SF3">
    <property type="entry name" value="OXIDOREDUCTASE-LIKE DOMAIN-CONTAINING PROTEIN 1"/>
    <property type="match status" value="1"/>
</dbReference>
<dbReference type="GeneID" id="130470594"/>
<keyword evidence="3" id="KW-1185">Reference proteome</keyword>
<gene>
    <name evidence="4" type="primary">LOC130470594</name>
</gene>
<name>A0ABM3RN00_SPIOL</name>
<dbReference type="Pfam" id="PF09791">
    <property type="entry name" value="Oxidored-like"/>
    <property type="match status" value="1"/>
</dbReference>
<feature type="region of interest" description="Disordered" evidence="1">
    <location>
        <begin position="77"/>
        <end position="129"/>
    </location>
</feature>
<sequence length="158" mass="18269">MLTPLKFNQNLLLSSFPSHLCTKNPQNDAVSIIHLRMFRLRGFNLLLNHHHHRHHHHHRNSNLQILKPDFIFARKSSMADTQEAERSEKQNPLPLPLAAEKTAAKEKEKEKKELPPPPEKPEAGDCCGSGCVRCVWDIYYEELDAYDQLLKDFNNSPN</sequence>
<evidence type="ECO:0000259" key="2">
    <source>
        <dbReference type="Pfam" id="PF09791"/>
    </source>
</evidence>
<organism evidence="3 4">
    <name type="scientific">Spinacia oleracea</name>
    <name type="common">Spinach</name>
    <dbReference type="NCBI Taxonomy" id="3562"/>
    <lineage>
        <taxon>Eukaryota</taxon>
        <taxon>Viridiplantae</taxon>
        <taxon>Streptophyta</taxon>
        <taxon>Embryophyta</taxon>
        <taxon>Tracheophyta</taxon>
        <taxon>Spermatophyta</taxon>
        <taxon>Magnoliopsida</taxon>
        <taxon>eudicotyledons</taxon>
        <taxon>Gunneridae</taxon>
        <taxon>Pentapetalae</taxon>
        <taxon>Caryophyllales</taxon>
        <taxon>Chenopodiaceae</taxon>
        <taxon>Chenopodioideae</taxon>
        <taxon>Anserineae</taxon>
        <taxon>Spinacia</taxon>
    </lineage>
</organism>
<evidence type="ECO:0000256" key="1">
    <source>
        <dbReference type="SAM" id="MobiDB-lite"/>
    </source>
</evidence>
<dbReference type="InterPro" id="IPR019180">
    <property type="entry name" value="Oxidoreductase-like_N"/>
</dbReference>
<accession>A0ABM3RN00</accession>
<evidence type="ECO:0000313" key="3">
    <source>
        <dbReference type="Proteomes" id="UP000813463"/>
    </source>
</evidence>
<reference evidence="4" key="2">
    <citation type="submission" date="2025-08" db="UniProtKB">
        <authorList>
            <consortium name="RefSeq"/>
        </authorList>
    </citation>
    <scope>IDENTIFICATION</scope>
    <source>
        <tissue evidence="4">Leaf</tissue>
    </source>
</reference>
<protein>
    <recommendedName>
        <fullName evidence="2">Oxidoreductase-like domain-containing protein</fullName>
    </recommendedName>
</protein>
<dbReference type="RefSeq" id="XP_056696988.1">
    <property type="nucleotide sequence ID" value="XM_056841010.1"/>
</dbReference>